<sequence>MKKVVKRKWSSKTFSKLFLIFFVGCIAGWIYEEIFYYVAEGIIVNRGFLYGPYLPVYGLGALLIYLLLNRFKKQPLLVFLLSFVITGVVEYLTGLWMWEVYHKRWWDYTGLFLNIDGYVCFRSLFTFAIAALALIYVFVPLIDKLINKMGKKASFALSLTIGIIMIIDLILTLLFRY</sequence>
<accession>A0A9D1LHR9</accession>
<keyword evidence="1" id="KW-0812">Transmembrane</keyword>
<name>A0A9D1LHR9_9FIRM</name>
<evidence type="ECO:0000256" key="1">
    <source>
        <dbReference type="SAM" id="Phobius"/>
    </source>
</evidence>
<dbReference type="EMBL" id="DVMT01000028">
    <property type="protein sequence ID" value="HIU40224.1"/>
    <property type="molecule type" value="Genomic_DNA"/>
</dbReference>
<evidence type="ECO:0000313" key="2">
    <source>
        <dbReference type="EMBL" id="HIU40224.1"/>
    </source>
</evidence>
<proteinExistence type="predicted"/>
<dbReference type="AlphaFoldDB" id="A0A9D1LHR9"/>
<feature type="transmembrane region" description="Helical" evidence="1">
    <location>
        <begin position="154"/>
        <end position="175"/>
    </location>
</feature>
<dbReference type="Pfam" id="PF06541">
    <property type="entry name" value="ABC_trans_CmpB"/>
    <property type="match status" value="1"/>
</dbReference>
<keyword evidence="1" id="KW-0472">Membrane</keyword>
<evidence type="ECO:0000313" key="3">
    <source>
        <dbReference type="Proteomes" id="UP000824074"/>
    </source>
</evidence>
<gene>
    <name evidence="2" type="ORF">IAB68_02850</name>
</gene>
<keyword evidence="1" id="KW-1133">Transmembrane helix</keyword>
<reference evidence="2" key="2">
    <citation type="journal article" date="2021" name="PeerJ">
        <title>Extensive microbial diversity within the chicken gut microbiome revealed by metagenomics and culture.</title>
        <authorList>
            <person name="Gilroy R."/>
            <person name="Ravi A."/>
            <person name="Getino M."/>
            <person name="Pursley I."/>
            <person name="Horton D.L."/>
            <person name="Alikhan N.F."/>
            <person name="Baker D."/>
            <person name="Gharbi K."/>
            <person name="Hall N."/>
            <person name="Watson M."/>
            <person name="Adriaenssens E.M."/>
            <person name="Foster-Nyarko E."/>
            <person name="Jarju S."/>
            <person name="Secka A."/>
            <person name="Antonio M."/>
            <person name="Oren A."/>
            <person name="Chaudhuri R.R."/>
            <person name="La Ragione R."/>
            <person name="Hildebrand F."/>
            <person name="Pallen M.J."/>
        </authorList>
    </citation>
    <scope>NUCLEOTIDE SEQUENCE</scope>
    <source>
        <strain evidence="2">CHK193-30670</strain>
    </source>
</reference>
<dbReference type="Proteomes" id="UP000824074">
    <property type="component" value="Unassembled WGS sequence"/>
</dbReference>
<dbReference type="InterPro" id="IPR010540">
    <property type="entry name" value="CmpB_TMEM229"/>
</dbReference>
<feature type="transmembrane region" description="Helical" evidence="1">
    <location>
        <begin position="50"/>
        <end position="68"/>
    </location>
</feature>
<organism evidence="2 3">
    <name type="scientific">Candidatus Aphodocola excrementigallinarum</name>
    <dbReference type="NCBI Taxonomy" id="2840670"/>
    <lineage>
        <taxon>Bacteria</taxon>
        <taxon>Bacillati</taxon>
        <taxon>Bacillota</taxon>
        <taxon>Bacilli</taxon>
        <taxon>Candidatus Aphodocola</taxon>
    </lineage>
</organism>
<comment type="caution">
    <text evidence="2">The sequence shown here is derived from an EMBL/GenBank/DDBJ whole genome shotgun (WGS) entry which is preliminary data.</text>
</comment>
<feature type="transmembrane region" description="Helical" evidence="1">
    <location>
        <begin position="12"/>
        <end position="30"/>
    </location>
</feature>
<reference evidence="2" key="1">
    <citation type="submission" date="2020-10" db="EMBL/GenBank/DDBJ databases">
        <authorList>
            <person name="Gilroy R."/>
        </authorList>
    </citation>
    <scope>NUCLEOTIDE SEQUENCE</scope>
    <source>
        <strain evidence="2">CHK193-30670</strain>
    </source>
</reference>
<feature type="transmembrane region" description="Helical" evidence="1">
    <location>
        <begin position="75"/>
        <end position="98"/>
    </location>
</feature>
<feature type="transmembrane region" description="Helical" evidence="1">
    <location>
        <begin position="118"/>
        <end position="142"/>
    </location>
</feature>
<protein>
    <submittedName>
        <fullName evidence="2">ABC transporter permease</fullName>
    </submittedName>
</protein>